<sequence>MNEKRKTLLDVKGLKQYFNIGRSDEVKAVDDISFHIYEGETFGLVGESGSGKSTTGRSVIRLYNPTAGKIIFDGKDISKIHSKTELQEFRREIQMIFQDPYASLNPRMKVNDIIAEGIDINKLASNEKEREEKVNQLLKTVGLDPSHGTRYPHEFSGGQRQRIGIARALAVNPRFIICDEPISALDVSIQAQVVNLLQDLQRTEGLTYLFIAHDLSMVKHISDRIGVMYGGKLLEMGSSDDVYNLGVHPYTESLLSAIPLPDPDYERARTRIVYKPQIKENKEYKLREITPEHYVYCSEDEVSLYHKKIEEKMKTKNNEQMI</sequence>
<name>A0A2Z5Y3M8_9ENTE</name>
<evidence type="ECO:0000313" key="9">
    <source>
        <dbReference type="EMBL" id="BBC61323.1"/>
    </source>
</evidence>
<dbReference type="InterPro" id="IPR003593">
    <property type="entry name" value="AAA+_ATPase"/>
</dbReference>
<dbReference type="SMART" id="SM00382">
    <property type="entry name" value="AAA"/>
    <property type="match status" value="1"/>
</dbReference>
<dbReference type="PANTHER" id="PTHR43776">
    <property type="entry name" value="TRANSPORT ATP-BINDING PROTEIN"/>
    <property type="match status" value="1"/>
</dbReference>
<keyword evidence="3" id="KW-0813">Transport</keyword>
<keyword evidence="7" id="KW-0653">Protein transport</keyword>
<dbReference type="Gene3D" id="3.40.50.300">
    <property type="entry name" value="P-loop containing nucleotide triphosphate hydrolases"/>
    <property type="match status" value="1"/>
</dbReference>
<keyword evidence="4" id="KW-0547">Nucleotide-binding</keyword>
<dbReference type="SUPFAM" id="SSF52540">
    <property type="entry name" value="P-loop containing nucleoside triphosphate hydrolases"/>
    <property type="match status" value="1"/>
</dbReference>
<dbReference type="PANTHER" id="PTHR43776:SF7">
    <property type="entry name" value="D,D-DIPEPTIDE TRANSPORT ATP-BINDING PROTEIN DDPF-RELATED"/>
    <property type="match status" value="1"/>
</dbReference>
<evidence type="ECO:0000256" key="2">
    <source>
        <dbReference type="ARBA" id="ARBA00005417"/>
    </source>
</evidence>
<dbReference type="GO" id="GO:0015833">
    <property type="term" value="P:peptide transport"/>
    <property type="evidence" value="ECO:0007669"/>
    <property type="project" value="UniProtKB-KW"/>
</dbReference>
<dbReference type="InterPro" id="IPR027417">
    <property type="entry name" value="P-loop_NTPase"/>
</dbReference>
<evidence type="ECO:0000259" key="8">
    <source>
        <dbReference type="PROSITE" id="PS50893"/>
    </source>
</evidence>
<evidence type="ECO:0000256" key="4">
    <source>
        <dbReference type="ARBA" id="ARBA00022741"/>
    </source>
</evidence>
<dbReference type="Pfam" id="PF00005">
    <property type="entry name" value="ABC_tran"/>
    <property type="match status" value="1"/>
</dbReference>
<dbReference type="CDD" id="cd03257">
    <property type="entry name" value="ABC_NikE_OppD_transporters"/>
    <property type="match status" value="1"/>
</dbReference>
<protein>
    <submittedName>
        <fullName evidence="9">Oligopeptide transport ATP-binding protein OppF</fullName>
    </submittedName>
</protein>
<reference evidence="9 10" key="1">
    <citation type="submission" date="2018-01" db="EMBL/GenBank/DDBJ databases">
        <title>Whole genome sequence of Melissococcus plutonius DAT561.</title>
        <authorList>
            <person name="Okumura K."/>
            <person name="Takamatsu D."/>
            <person name="Okura M."/>
        </authorList>
    </citation>
    <scope>NUCLEOTIDE SEQUENCE [LARGE SCALE GENOMIC DNA]</scope>
    <source>
        <strain evidence="9 10">DAT561</strain>
    </source>
</reference>
<evidence type="ECO:0000256" key="6">
    <source>
        <dbReference type="ARBA" id="ARBA00022856"/>
    </source>
</evidence>
<evidence type="ECO:0000256" key="1">
    <source>
        <dbReference type="ARBA" id="ARBA00004202"/>
    </source>
</evidence>
<keyword evidence="5 9" id="KW-0067">ATP-binding</keyword>
<evidence type="ECO:0000313" key="10">
    <source>
        <dbReference type="Proteomes" id="UP000269226"/>
    </source>
</evidence>
<dbReference type="InterPro" id="IPR003439">
    <property type="entry name" value="ABC_transporter-like_ATP-bd"/>
</dbReference>
<dbReference type="Proteomes" id="UP000269226">
    <property type="component" value="Chromosome"/>
</dbReference>
<dbReference type="FunFam" id="3.40.50.300:FF:000016">
    <property type="entry name" value="Oligopeptide ABC transporter ATP-binding component"/>
    <property type="match status" value="1"/>
</dbReference>
<accession>A0A2Z5Y3M8</accession>
<dbReference type="EMBL" id="AP018492">
    <property type="protein sequence ID" value="BBC61323.1"/>
    <property type="molecule type" value="Genomic_DNA"/>
</dbReference>
<feature type="domain" description="ABC transporter" evidence="8">
    <location>
        <begin position="9"/>
        <end position="255"/>
    </location>
</feature>
<evidence type="ECO:0000256" key="7">
    <source>
        <dbReference type="ARBA" id="ARBA00022927"/>
    </source>
</evidence>
<dbReference type="AlphaFoldDB" id="A0A2Z5Y3M8"/>
<dbReference type="RefSeq" id="WP_015695183.1">
    <property type="nucleotide sequence ID" value="NZ_AP018492.1"/>
</dbReference>
<dbReference type="GO" id="GO:0016887">
    <property type="term" value="F:ATP hydrolysis activity"/>
    <property type="evidence" value="ECO:0007669"/>
    <property type="project" value="InterPro"/>
</dbReference>
<dbReference type="PROSITE" id="PS00211">
    <property type="entry name" value="ABC_TRANSPORTER_1"/>
    <property type="match status" value="1"/>
</dbReference>
<comment type="subcellular location">
    <subcellularLocation>
        <location evidence="1">Cell membrane</location>
        <topology evidence="1">Peripheral membrane protein</topology>
    </subcellularLocation>
</comment>
<dbReference type="PROSITE" id="PS50893">
    <property type="entry name" value="ABC_TRANSPORTER_2"/>
    <property type="match status" value="1"/>
</dbReference>
<comment type="similarity">
    <text evidence="2">Belongs to the ABC transporter superfamily.</text>
</comment>
<dbReference type="InterPro" id="IPR050319">
    <property type="entry name" value="ABC_transp_ATP-bind"/>
</dbReference>
<dbReference type="GO" id="GO:0015031">
    <property type="term" value="P:protein transport"/>
    <property type="evidence" value="ECO:0007669"/>
    <property type="project" value="UniProtKB-KW"/>
</dbReference>
<evidence type="ECO:0000256" key="5">
    <source>
        <dbReference type="ARBA" id="ARBA00022840"/>
    </source>
</evidence>
<dbReference type="GO" id="GO:0005524">
    <property type="term" value="F:ATP binding"/>
    <property type="evidence" value="ECO:0007669"/>
    <property type="project" value="UniProtKB-KW"/>
</dbReference>
<keyword evidence="6" id="KW-0571">Peptide transport</keyword>
<dbReference type="GO" id="GO:0055085">
    <property type="term" value="P:transmembrane transport"/>
    <property type="evidence" value="ECO:0007669"/>
    <property type="project" value="UniProtKB-ARBA"/>
</dbReference>
<dbReference type="GeneID" id="57043762"/>
<proteinExistence type="inferred from homology"/>
<organism evidence="9 10">
    <name type="scientific">Melissococcus plutonius</name>
    <dbReference type="NCBI Taxonomy" id="33970"/>
    <lineage>
        <taxon>Bacteria</taxon>
        <taxon>Bacillati</taxon>
        <taxon>Bacillota</taxon>
        <taxon>Bacilli</taxon>
        <taxon>Lactobacillales</taxon>
        <taxon>Enterococcaceae</taxon>
        <taxon>Melissococcus</taxon>
    </lineage>
</organism>
<dbReference type="GO" id="GO:0005886">
    <property type="term" value="C:plasma membrane"/>
    <property type="evidence" value="ECO:0007669"/>
    <property type="project" value="UniProtKB-SubCell"/>
</dbReference>
<dbReference type="InterPro" id="IPR017871">
    <property type="entry name" value="ABC_transporter-like_CS"/>
</dbReference>
<gene>
    <name evidence="9" type="ORF">DAT561_1217</name>
</gene>
<evidence type="ECO:0000256" key="3">
    <source>
        <dbReference type="ARBA" id="ARBA00022448"/>
    </source>
</evidence>